<feature type="transmembrane region" description="Helical" evidence="1">
    <location>
        <begin position="109"/>
        <end position="129"/>
    </location>
</feature>
<dbReference type="OrthoDB" id="87655at2"/>
<organism evidence="2 3">
    <name type="scientific">Clostridium neonatale</name>
    <dbReference type="NCBI Taxonomy" id="137838"/>
    <lineage>
        <taxon>Bacteria</taxon>
        <taxon>Bacillati</taxon>
        <taxon>Bacillota</taxon>
        <taxon>Clostridia</taxon>
        <taxon>Eubacteriales</taxon>
        <taxon>Clostridiaceae</taxon>
        <taxon>Clostridium</taxon>
    </lineage>
</organism>
<evidence type="ECO:0008006" key="4">
    <source>
        <dbReference type="Google" id="ProtNLM"/>
    </source>
</evidence>
<feature type="transmembrane region" description="Helical" evidence="1">
    <location>
        <begin position="7"/>
        <end position="29"/>
    </location>
</feature>
<dbReference type="RefSeq" id="WP_058293948.1">
    <property type="nucleotide sequence ID" value="NZ_CAMRXG010000032.1"/>
</dbReference>
<evidence type="ECO:0000313" key="3">
    <source>
        <dbReference type="Proteomes" id="UP000220840"/>
    </source>
</evidence>
<dbReference type="PANTHER" id="PTHR40078:SF1">
    <property type="entry name" value="INTEGRAL MEMBRANE PROTEIN"/>
    <property type="match status" value="1"/>
</dbReference>
<proteinExistence type="predicted"/>
<dbReference type="AlphaFoldDB" id="A0A2A7MD55"/>
<keyword evidence="3" id="KW-1185">Reference proteome</keyword>
<dbReference type="PANTHER" id="PTHR40078">
    <property type="entry name" value="INTEGRAL MEMBRANE PROTEIN-RELATED"/>
    <property type="match status" value="1"/>
</dbReference>
<dbReference type="Proteomes" id="UP000220840">
    <property type="component" value="Unassembled WGS sequence"/>
</dbReference>
<gene>
    <name evidence="2" type="ORF">CQ394_14090</name>
</gene>
<dbReference type="Pfam" id="PF19700">
    <property type="entry name" value="DUF6198"/>
    <property type="match status" value="1"/>
</dbReference>
<dbReference type="InterPro" id="IPR038750">
    <property type="entry name" value="YczE/YyaS-like"/>
</dbReference>
<feature type="transmembrane region" description="Helical" evidence="1">
    <location>
        <begin position="49"/>
        <end position="68"/>
    </location>
</feature>
<dbReference type="STRING" id="137838.GCA_001458595_01048"/>
<reference evidence="2 3" key="1">
    <citation type="submission" date="2017-10" db="EMBL/GenBank/DDBJ databases">
        <title>Effective Description of Clostridium neonatale sp. nov. linked to necrotizing enterocolitis in neonates and a clarification of species assignable to the genus Clostridium (Prazmowski 1880) emend. Lawson and Rainey 2016.</title>
        <authorList>
            <person name="Bernard K."/>
            <person name="Burdz T."/>
            <person name="Wiebe D."/>
            <person name="Balcewich B."/>
            <person name="Alfa M."/>
            <person name="Bernier A.-M."/>
        </authorList>
    </citation>
    <scope>NUCLEOTIDE SEQUENCE [LARGE SCALE GENOMIC DNA]</scope>
    <source>
        <strain evidence="2 3">LCDC99A005</strain>
    </source>
</reference>
<accession>A0A2A7MD55</accession>
<feature type="transmembrane region" description="Helical" evidence="1">
    <location>
        <begin position="80"/>
        <end position="97"/>
    </location>
</feature>
<feature type="transmembrane region" description="Helical" evidence="1">
    <location>
        <begin position="156"/>
        <end position="174"/>
    </location>
</feature>
<name>A0A2A7MD55_9CLOT</name>
<protein>
    <recommendedName>
        <fullName evidence="4">YitT family protein</fullName>
    </recommendedName>
</protein>
<keyword evidence="1" id="KW-1133">Transmembrane helix</keyword>
<comment type="caution">
    <text evidence="2">The sequence shown here is derived from an EMBL/GenBank/DDBJ whole genome shotgun (WGS) entry which is preliminary data.</text>
</comment>
<sequence>MKYILRIMIYFFGLFIITIGINLSIVSGLGISPVSAFTLPISKSLNMSLGAVTTCAYVVFVFMQYLLLKEKFKKRNILQIPFSIAFGFFVDFTGSFMNNIELNSYGAQFLVLIFSIIICAVGATLYIVMDIVPNAPEGLQLSVCERFNLPFSKVKIASDCIFVFIGFMITFLFLEGNTAIREGTILSALLTGKIIGVFSKKAGSMLKKIAFYDQTDTSCIR</sequence>
<evidence type="ECO:0000313" key="2">
    <source>
        <dbReference type="EMBL" id="PEG29782.1"/>
    </source>
</evidence>
<dbReference type="EMBL" id="PDCJ01000002">
    <property type="protein sequence ID" value="PEG29782.1"/>
    <property type="molecule type" value="Genomic_DNA"/>
</dbReference>
<evidence type="ECO:0000256" key="1">
    <source>
        <dbReference type="SAM" id="Phobius"/>
    </source>
</evidence>
<keyword evidence="1" id="KW-0812">Transmembrane</keyword>
<keyword evidence="1" id="KW-0472">Membrane</keyword>